<dbReference type="InterPro" id="IPR012110">
    <property type="entry name" value="PDC/IPDC-like"/>
</dbReference>
<comment type="caution">
    <text evidence="14">The sequence shown here is derived from an EMBL/GenBank/DDBJ whole genome shotgun (WGS) entry which is preliminary data.</text>
</comment>
<comment type="cofactor">
    <cofactor evidence="9">
        <name>Mg(2+)</name>
        <dbReference type="ChEBI" id="CHEBI:18420"/>
    </cofactor>
    <text evidence="9">Binds 1 Mg(2+) per subunit.</text>
</comment>
<evidence type="ECO:0000259" key="13">
    <source>
        <dbReference type="Pfam" id="PF02776"/>
    </source>
</evidence>
<dbReference type="InterPro" id="IPR012000">
    <property type="entry name" value="Thiamin_PyroP_enz_cen_dom"/>
</dbReference>
<evidence type="ECO:0000256" key="3">
    <source>
        <dbReference type="ARBA" id="ARBA00014422"/>
    </source>
</evidence>
<dbReference type="GO" id="GO:0004737">
    <property type="term" value="F:pyruvate decarboxylase activity"/>
    <property type="evidence" value="ECO:0007669"/>
    <property type="project" value="TreeGrafter"/>
</dbReference>
<dbReference type="InterPro" id="IPR047213">
    <property type="entry name" value="TPP_PYR_PDC_IPDC-like"/>
</dbReference>
<dbReference type="GO" id="GO:0030976">
    <property type="term" value="F:thiamine pyrophosphate binding"/>
    <property type="evidence" value="ECO:0007669"/>
    <property type="project" value="InterPro"/>
</dbReference>
<feature type="domain" description="Thiamine pyrophosphate enzyme TPP-binding" evidence="12">
    <location>
        <begin position="424"/>
        <end position="533"/>
    </location>
</feature>
<keyword evidence="8" id="KW-0456">Lyase</keyword>
<dbReference type="EMBL" id="JAVRRJ010000002">
    <property type="protein sequence ID" value="KAK5088455.1"/>
    <property type="molecule type" value="Genomic_DNA"/>
</dbReference>
<keyword evidence="4 9" id="KW-0479">Metal-binding</keyword>
<name>A0AAN7YCG4_9EURO</name>
<accession>A0AAN7YCG4</accession>
<evidence type="ECO:0000256" key="8">
    <source>
        <dbReference type="ARBA" id="ARBA00023239"/>
    </source>
</evidence>
<dbReference type="SUPFAM" id="SSF52467">
    <property type="entry name" value="DHS-like NAD/FAD-binding domain"/>
    <property type="match status" value="1"/>
</dbReference>
<comment type="cofactor">
    <cofactor evidence="1">
        <name>thiamine diphosphate</name>
        <dbReference type="ChEBI" id="CHEBI:58937"/>
    </cofactor>
</comment>
<feature type="domain" description="Thiamine pyrophosphate enzyme N-terminal TPP-binding" evidence="13">
    <location>
        <begin position="7"/>
        <end position="108"/>
    </location>
</feature>
<dbReference type="InterPro" id="IPR029061">
    <property type="entry name" value="THDP-binding"/>
</dbReference>
<dbReference type="FunFam" id="3.40.50.970:FF:000019">
    <property type="entry name" value="Pyruvate decarboxylase isozyme"/>
    <property type="match status" value="1"/>
</dbReference>
<dbReference type="PANTHER" id="PTHR43452">
    <property type="entry name" value="PYRUVATE DECARBOXYLASE"/>
    <property type="match status" value="1"/>
</dbReference>
<dbReference type="GO" id="GO:0005829">
    <property type="term" value="C:cytosol"/>
    <property type="evidence" value="ECO:0007669"/>
    <property type="project" value="TreeGrafter"/>
</dbReference>
<feature type="binding site" evidence="9">
    <location>
        <position position="499"/>
    </location>
    <ligand>
        <name>Mg(2+)</name>
        <dbReference type="ChEBI" id="CHEBI:18420"/>
    </ligand>
</feature>
<feature type="binding site" evidence="9">
    <location>
        <position position="497"/>
    </location>
    <ligand>
        <name>Mg(2+)</name>
        <dbReference type="ChEBI" id="CHEBI:18420"/>
    </ligand>
</feature>
<dbReference type="InterPro" id="IPR029035">
    <property type="entry name" value="DHS-like_NAD/FAD-binding_dom"/>
</dbReference>
<feature type="binding site" evidence="9">
    <location>
        <position position="470"/>
    </location>
    <ligand>
        <name>Mg(2+)</name>
        <dbReference type="ChEBI" id="CHEBI:18420"/>
    </ligand>
</feature>
<evidence type="ECO:0000256" key="9">
    <source>
        <dbReference type="PIRSR" id="PIRSR036565-2"/>
    </source>
</evidence>
<dbReference type="CDD" id="cd07038">
    <property type="entry name" value="TPP_PYR_PDC_IPDC_like"/>
    <property type="match status" value="1"/>
</dbReference>
<dbReference type="Pfam" id="PF00205">
    <property type="entry name" value="TPP_enzyme_M"/>
    <property type="match status" value="1"/>
</dbReference>
<reference evidence="14 15" key="1">
    <citation type="submission" date="2023-08" db="EMBL/GenBank/DDBJ databases">
        <title>Black Yeasts Isolated from many extreme environments.</title>
        <authorList>
            <person name="Coleine C."/>
            <person name="Stajich J.E."/>
            <person name="Selbmann L."/>
        </authorList>
    </citation>
    <scope>NUCLEOTIDE SEQUENCE [LARGE SCALE GENOMIC DNA]</scope>
    <source>
        <strain evidence="14 15">CCFEE 5910</strain>
    </source>
</reference>
<dbReference type="InterPro" id="IPR011766">
    <property type="entry name" value="TPP_enzyme_TPP-bd"/>
</dbReference>
<gene>
    <name evidence="14" type="ORF">LTR05_002673</name>
</gene>
<feature type="domain" description="Thiamine pyrophosphate enzyme central" evidence="11">
    <location>
        <begin position="216"/>
        <end position="321"/>
    </location>
</feature>
<dbReference type="Pfam" id="PF02776">
    <property type="entry name" value="TPP_enzyme_N"/>
    <property type="match status" value="1"/>
</dbReference>
<dbReference type="GO" id="GO:0000287">
    <property type="term" value="F:magnesium ion binding"/>
    <property type="evidence" value="ECO:0007669"/>
    <property type="project" value="InterPro"/>
</dbReference>
<evidence type="ECO:0000256" key="7">
    <source>
        <dbReference type="ARBA" id="ARBA00023052"/>
    </source>
</evidence>
<keyword evidence="7 10" id="KW-0786">Thiamine pyrophosphate</keyword>
<sequence length="606" mass="66750">MPRTIPLASYLFKRLRQYGVNHLFGVPGDFTLKALDHAKTSGVKWVGNCNELNAGFAADGYARTKGLGALFTTYGVGELSAINAVAGSYAEHVPVIHIAGLPQRQHMIQKQHTRAGDIVHHSLGDRKNTVFRDMYKNVTVAQAFLTNKDTAPEQIDNAIRYALTQCRPSYIGLPCDMVNREVNAEGLDLDITRNLQDTGSSQEQSDITGEGLVEIISQYLEEAQRPLLLVDRSMGMDQLRQELNDFVVSSGTPTLTMPSGASMIDHHIPNYYGVHAGPVGQIDTMPLVDDADLVLAFGPMFADTQTLGWTVVPDPTKTIIIGKQKTWLFGEREPGQVDARELLRALTSNAKNKKSLSSTHKHPPISDFRTVTAPAYQNQKDSIDQSGLYLRLNQYLRPHDIILLGNATPILGGRDFVLPDSSCRVIVSGLWFSIGSTLPTALGAGMAQQANHNDTNAQSPKGRVVVLEGDGSFQVTAQELSTIIHHRLNMTIFLINNDGYAYERLIHNPDADYHDVAPWIYSLLPRAFGAREAIRKACSLGQDYSVDVITLRTWTDLEDFLKDERFDNGSGGVGKPGLKLVEIKLEKTDVPEKFKKVFESAGQRLG</sequence>
<dbReference type="InterPro" id="IPR047214">
    <property type="entry name" value="TPP_PDC_IPDC"/>
</dbReference>
<evidence type="ECO:0000256" key="5">
    <source>
        <dbReference type="ARBA" id="ARBA00022793"/>
    </source>
</evidence>
<dbReference type="Proteomes" id="UP001309876">
    <property type="component" value="Unassembled WGS sequence"/>
</dbReference>
<comment type="similarity">
    <text evidence="2 10">Belongs to the TPP enzyme family.</text>
</comment>
<dbReference type="Gene3D" id="3.40.50.1220">
    <property type="entry name" value="TPP-binding domain"/>
    <property type="match status" value="1"/>
</dbReference>
<proteinExistence type="inferred from homology"/>
<evidence type="ECO:0000256" key="6">
    <source>
        <dbReference type="ARBA" id="ARBA00022842"/>
    </source>
</evidence>
<dbReference type="PIRSF" id="PIRSF036565">
    <property type="entry name" value="Pyruvt_ip_decrb"/>
    <property type="match status" value="1"/>
</dbReference>
<evidence type="ECO:0000313" key="14">
    <source>
        <dbReference type="EMBL" id="KAK5088455.1"/>
    </source>
</evidence>
<evidence type="ECO:0000259" key="12">
    <source>
        <dbReference type="Pfam" id="PF02775"/>
    </source>
</evidence>
<evidence type="ECO:0000256" key="2">
    <source>
        <dbReference type="ARBA" id="ARBA00007812"/>
    </source>
</evidence>
<dbReference type="Gene3D" id="3.40.50.970">
    <property type="match status" value="2"/>
</dbReference>
<protein>
    <recommendedName>
        <fullName evidence="3">Pyruvate decarboxylase</fullName>
    </recommendedName>
</protein>
<dbReference type="CDD" id="cd02005">
    <property type="entry name" value="TPP_PDC_IPDC"/>
    <property type="match status" value="1"/>
</dbReference>
<dbReference type="InterPro" id="IPR012001">
    <property type="entry name" value="Thiamin_PyroP_enz_TPP-bd_dom"/>
</dbReference>
<evidence type="ECO:0000259" key="11">
    <source>
        <dbReference type="Pfam" id="PF00205"/>
    </source>
</evidence>
<organism evidence="14 15">
    <name type="scientific">Lithohypha guttulata</name>
    <dbReference type="NCBI Taxonomy" id="1690604"/>
    <lineage>
        <taxon>Eukaryota</taxon>
        <taxon>Fungi</taxon>
        <taxon>Dikarya</taxon>
        <taxon>Ascomycota</taxon>
        <taxon>Pezizomycotina</taxon>
        <taxon>Eurotiomycetes</taxon>
        <taxon>Chaetothyriomycetidae</taxon>
        <taxon>Chaetothyriales</taxon>
        <taxon>Trichomeriaceae</taxon>
        <taxon>Lithohypha</taxon>
    </lineage>
</organism>
<keyword evidence="15" id="KW-1185">Reference proteome</keyword>
<keyword evidence="5" id="KW-0210">Decarboxylase</keyword>
<evidence type="ECO:0000313" key="15">
    <source>
        <dbReference type="Proteomes" id="UP001309876"/>
    </source>
</evidence>
<dbReference type="Pfam" id="PF02775">
    <property type="entry name" value="TPP_enzyme_C"/>
    <property type="match status" value="1"/>
</dbReference>
<dbReference type="SUPFAM" id="SSF52518">
    <property type="entry name" value="Thiamin diphosphate-binding fold (THDP-binding)"/>
    <property type="match status" value="2"/>
</dbReference>
<dbReference type="GO" id="GO:0000949">
    <property type="term" value="P:aromatic amino acid family catabolic process to alcohol via Ehrlich pathway"/>
    <property type="evidence" value="ECO:0007669"/>
    <property type="project" value="TreeGrafter"/>
</dbReference>
<dbReference type="AlphaFoldDB" id="A0AAN7YCG4"/>
<evidence type="ECO:0000256" key="10">
    <source>
        <dbReference type="RuleBase" id="RU362132"/>
    </source>
</evidence>
<keyword evidence="6 9" id="KW-0460">Magnesium</keyword>
<dbReference type="GO" id="GO:0005634">
    <property type="term" value="C:nucleus"/>
    <property type="evidence" value="ECO:0007669"/>
    <property type="project" value="TreeGrafter"/>
</dbReference>
<dbReference type="PANTHER" id="PTHR43452:SF11">
    <property type="entry name" value="PYRUVATE DECARBOXYLASE"/>
    <property type="match status" value="1"/>
</dbReference>
<evidence type="ECO:0000256" key="1">
    <source>
        <dbReference type="ARBA" id="ARBA00001964"/>
    </source>
</evidence>
<evidence type="ECO:0000256" key="4">
    <source>
        <dbReference type="ARBA" id="ARBA00022723"/>
    </source>
</evidence>